<accession>A0AAD5IES6</accession>
<dbReference type="Proteomes" id="UP001064489">
    <property type="component" value="Chromosome 2"/>
</dbReference>
<reference evidence="2" key="2">
    <citation type="submission" date="2023-02" db="EMBL/GenBank/DDBJ databases">
        <authorList>
            <person name="Swenson N.G."/>
            <person name="Wegrzyn J.L."/>
            <person name="Mcevoy S.L."/>
        </authorList>
    </citation>
    <scope>NUCLEOTIDE SEQUENCE</scope>
    <source>
        <strain evidence="2">91603</strain>
        <tissue evidence="2">Leaf</tissue>
    </source>
</reference>
<feature type="compositionally biased region" description="Basic and acidic residues" evidence="1">
    <location>
        <begin position="98"/>
        <end position="110"/>
    </location>
</feature>
<evidence type="ECO:0000313" key="3">
    <source>
        <dbReference type="Proteomes" id="UP001064489"/>
    </source>
</evidence>
<reference evidence="2" key="1">
    <citation type="journal article" date="2022" name="Plant J.">
        <title>Strategies of tolerance reflected in two North American maple genomes.</title>
        <authorList>
            <person name="McEvoy S.L."/>
            <person name="Sezen U.U."/>
            <person name="Trouern-Trend A."/>
            <person name="McMahon S.M."/>
            <person name="Schaberg P.G."/>
            <person name="Yang J."/>
            <person name="Wegrzyn J.L."/>
            <person name="Swenson N.G."/>
        </authorList>
    </citation>
    <scope>NUCLEOTIDE SEQUENCE</scope>
    <source>
        <strain evidence="2">91603</strain>
    </source>
</reference>
<organism evidence="2 3">
    <name type="scientific">Acer negundo</name>
    <name type="common">Box elder</name>
    <dbReference type="NCBI Taxonomy" id="4023"/>
    <lineage>
        <taxon>Eukaryota</taxon>
        <taxon>Viridiplantae</taxon>
        <taxon>Streptophyta</taxon>
        <taxon>Embryophyta</taxon>
        <taxon>Tracheophyta</taxon>
        <taxon>Spermatophyta</taxon>
        <taxon>Magnoliopsida</taxon>
        <taxon>eudicotyledons</taxon>
        <taxon>Gunneridae</taxon>
        <taxon>Pentapetalae</taxon>
        <taxon>rosids</taxon>
        <taxon>malvids</taxon>
        <taxon>Sapindales</taxon>
        <taxon>Sapindaceae</taxon>
        <taxon>Hippocastanoideae</taxon>
        <taxon>Acereae</taxon>
        <taxon>Acer</taxon>
    </lineage>
</organism>
<evidence type="ECO:0000256" key="1">
    <source>
        <dbReference type="SAM" id="MobiDB-lite"/>
    </source>
</evidence>
<feature type="compositionally biased region" description="Polar residues" evidence="1">
    <location>
        <begin position="111"/>
        <end position="128"/>
    </location>
</feature>
<comment type="caution">
    <text evidence="2">The sequence shown here is derived from an EMBL/GenBank/DDBJ whole genome shotgun (WGS) entry which is preliminary data.</text>
</comment>
<dbReference type="SUPFAM" id="SSF51197">
    <property type="entry name" value="Clavaminate synthase-like"/>
    <property type="match status" value="1"/>
</dbReference>
<protein>
    <submittedName>
        <fullName evidence="2">Uncharacterized protein</fullName>
    </submittedName>
</protein>
<dbReference type="AlphaFoldDB" id="A0AAD5IES6"/>
<sequence length="211" mass="23865">MEKTDVSSSSPESESDRNVRMVTEECSKSRMFEKIKPIGPIVLTRSHFGPHEAIGPHGKTTCRDQIRQEAHDEQGLNLCVELNSNKERLKSVIVAKENGSERRSGGDSHASKTVQPKSHSINSRRSSTRAWSNERIPSCYHRVNMEGEEVRYALGMFAFLNGMIQTPEELIDDEHPLQYKPFDHQGLLQFYQSSTDPGKGDRNIMKVYCGV</sequence>
<proteinExistence type="predicted"/>
<keyword evidence="3" id="KW-1185">Reference proteome</keyword>
<name>A0AAD5IES6_ACENE</name>
<dbReference type="InterPro" id="IPR027443">
    <property type="entry name" value="IPNS-like_sf"/>
</dbReference>
<evidence type="ECO:0000313" key="2">
    <source>
        <dbReference type="EMBL" id="KAI9161061.1"/>
    </source>
</evidence>
<dbReference type="Gene3D" id="2.60.120.330">
    <property type="entry name" value="B-lactam Antibiotic, Isopenicillin N Synthase, Chain"/>
    <property type="match status" value="1"/>
</dbReference>
<gene>
    <name evidence="2" type="ORF">LWI28_014086</name>
</gene>
<feature type="region of interest" description="Disordered" evidence="1">
    <location>
        <begin position="96"/>
        <end position="128"/>
    </location>
</feature>
<feature type="region of interest" description="Disordered" evidence="1">
    <location>
        <begin position="1"/>
        <end position="21"/>
    </location>
</feature>
<dbReference type="EMBL" id="JAJSOW010000106">
    <property type="protein sequence ID" value="KAI9161061.1"/>
    <property type="molecule type" value="Genomic_DNA"/>
</dbReference>